<evidence type="ECO:0000256" key="4">
    <source>
        <dbReference type="ARBA" id="ARBA00022499"/>
    </source>
</evidence>
<gene>
    <name evidence="12" type="ORF">AAFF_G00441540</name>
</gene>
<keyword evidence="9" id="KW-0539">Nucleus</keyword>
<evidence type="ECO:0000256" key="2">
    <source>
        <dbReference type="ARBA" id="ARBA00004496"/>
    </source>
</evidence>
<keyword evidence="13" id="KW-1185">Reference proteome</keyword>
<accession>A0AAD7WHZ0</accession>
<proteinExistence type="predicted"/>
<keyword evidence="8" id="KW-0804">Transcription</keyword>
<dbReference type="AlphaFoldDB" id="A0AAD7WHZ0"/>
<keyword evidence="6" id="KW-0832">Ubl conjugation</keyword>
<comment type="subcellular location">
    <subcellularLocation>
        <location evidence="2">Cytoplasm</location>
    </subcellularLocation>
    <subcellularLocation>
        <location evidence="1">Nucleus</location>
    </subcellularLocation>
</comment>
<evidence type="ECO:0000256" key="9">
    <source>
        <dbReference type="ARBA" id="ARBA00023242"/>
    </source>
</evidence>
<evidence type="ECO:0000259" key="11">
    <source>
        <dbReference type="Pfam" id="PF10497"/>
    </source>
</evidence>
<evidence type="ECO:0000256" key="10">
    <source>
        <dbReference type="SAM" id="MobiDB-lite"/>
    </source>
</evidence>
<dbReference type="PANTHER" id="PTHR31169:SF4">
    <property type="entry name" value="CELL DIVISION CYCLE-ASSOCIATED 7-LIKE PROTEIN"/>
    <property type="match status" value="1"/>
</dbReference>
<keyword evidence="4" id="KW-1017">Isopeptide bond</keyword>
<evidence type="ECO:0000256" key="7">
    <source>
        <dbReference type="ARBA" id="ARBA00023015"/>
    </source>
</evidence>
<dbReference type="Proteomes" id="UP001221898">
    <property type="component" value="Unassembled WGS sequence"/>
</dbReference>
<dbReference type="GO" id="GO:0005737">
    <property type="term" value="C:cytoplasm"/>
    <property type="evidence" value="ECO:0007669"/>
    <property type="project" value="UniProtKB-SubCell"/>
</dbReference>
<keyword evidence="5" id="KW-0597">Phosphoprotein</keyword>
<reference evidence="12" key="1">
    <citation type="journal article" date="2023" name="Science">
        <title>Genome structures resolve the early diversification of teleost fishes.</title>
        <authorList>
            <person name="Parey E."/>
            <person name="Louis A."/>
            <person name="Montfort J."/>
            <person name="Bouchez O."/>
            <person name="Roques C."/>
            <person name="Iampietro C."/>
            <person name="Lluch J."/>
            <person name="Castinel A."/>
            <person name="Donnadieu C."/>
            <person name="Desvignes T."/>
            <person name="Floi Bucao C."/>
            <person name="Jouanno E."/>
            <person name="Wen M."/>
            <person name="Mejri S."/>
            <person name="Dirks R."/>
            <person name="Jansen H."/>
            <person name="Henkel C."/>
            <person name="Chen W.J."/>
            <person name="Zahm M."/>
            <person name="Cabau C."/>
            <person name="Klopp C."/>
            <person name="Thompson A.W."/>
            <person name="Robinson-Rechavi M."/>
            <person name="Braasch I."/>
            <person name="Lecointre G."/>
            <person name="Bobe J."/>
            <person name="Postlethwait J.H."/>
            <person name="Berthelot C."/>
            <person name="Roest Crollius H."/>
            <person name="Guiguen Y."/>
        </authorList>
    </citation>
    <scope>NUCLEOTIDE SEQUENCE</scope>
    <source>
        <strain evidence="12">NC1722</strain>
    </source>
</reference>
<evidence type="ECO:0000256" key="1">
    <source>
        <dbReference type="ARBA" id="ARBA00004123"/>
    </source>
</evidence>
<evidence type="ECO:0000256" key="8">
    <source>
        <dbReference type="ARBA" id="ARBA00023163"/>
    </source>
</evidence>
<sequence>MLAKLFAELNSMPELPPLTTPAKRKRVSPKKQVLQKRAERRNPKRTARPPEHFWVKRPEARSAPRRRFSKTQLHTLLLVDGSVLPGQQLFGVRRCRGQRVPRPVEEITQTQLNNVALINKDKILNKHYGSTCHQCRQKTLDTKTVCRSPLCGGMRGQFCGPCLRNRYGEDASAALLDPDWACPLCRGICNCSRCRKRDGRCATGNLLHMARFYGHSNVKAYLESLQRELS</sequence>
<dbReference type="GO" id="GO:0005634">
    <property type="term" value="C:nucleus"/>
    <property type="evidence" value="ECO:0007669"/>
    <property type="project" value="UniProtKB-SubCell"/>
</dbReference>
<dbReference type="PANTHER" id="PTHR31169">
    <property type="entry name" value="OS05G0300700 PROTEIN"/>
    <property type="match status" value="1"/>
</dbReference>
<evidence type="ECO:0000313" key="12">
    <source>
        <dbReference type="EMBL" id="KAJ8397320.1"/>
    </source>
</evidence>
<dbReference type="GO" id="GO:0006355">
    <property type="term" value="P:regulation of DNA-templated transcription"/>
    <property type="evidence" value="ECO:0007669"/>
    <property type="project" value="InterPro"/>
</dbReference>
<evidence type="ECO:0000256" key="6">
    <source>
        <dbReference type="ARBA" id="ARBA00022843"/>
    </source>
</evidence>
<dbReference type="InterPro" id="IPR018866">
    <property type="entry name" value="Znf-4CXXC_R1"/>
</dbReference>
<organism evidence="12 13">
    <name type="scientific">Aldrovandia affinis</name>
    <dbReference type="NCBI Taxonomy" id="143900"/>
    <lineage>
        <taxon>Eukaryota</taxon>
        <taxon>Metazoa</taxon>
        <taxon>Chordata</taxon>
        <taxon>Craniata</taxon>
        <taxon>Vertebrata</taxon>
        <taxon>Euteleostomi</taxon>
        <taxon>Actinopterygii</taxon>
        <taxon>Neopterygii</taxon>
        <taxon>Teleostei</taxon>
        <taxon>Notacanthiformes</taxon>
        <taxon>Halosauridae</taxon>
        <taxon>Aldrovandia</taxon>
    </lineage>
</organism>
<evidence type="ECO:0000256" key="5">
    <source>
        <dbReference type="ARBA" id="ARBA00022553"/>
    </source>
</evidence>
<keyword evidence="7" id="KW-0805">Transcription regulation</keyword>
<protein>
    <recommendedName>
        <fullName evidence="11">Zinc-finger domain-containing protein</fullName>
    </recommendedName>
</protein>
<feature type="domain" description="Zinc-finger" evidence="11">
    <location>
        <begin position="126"/>
        <end position="222"/>
    </location>
</feature>
<keyword evidence="3" id="KW-0963">Cytoplasm</keyword>
<name>A0AAD7WHZ0_9TELE</name>
<dbReference type="EMBL" id="JAINUG010000099">
    <property type="protein sequence ID" value="KAJ8397320.1"/>
    <property type="molecule type" value="Genomic_DNA"/>
</dbReference>
<feature type="region of interest" description="Disordered" evidence="10">
    <location>
        <begin position="9"/>
        <end position="51"/>
    </location>
</feature>
<dbReference type="Pfam" id="PF10497">
    <property type="entry name" value="zf-4CXXC_R1"/>
    <property type="match status" value="1"/>
</dbReference>
<comment type="caution">
    <text evidence="12">The sequence shown here is derived from an EMBL/GenBank/DDBJ whole genome shotgun (WGS) entry which is preliminary data.</text>
</comment>
<evidence type="ECO:0000313" key="13">
    <source>
        <dbReference type="Proteomes" id="UP001221898"/>
    </source>
</evidence>
<dbReference type="InterPro" id="IPR040221">
    <property type="entry name" value="CDCA7/CDA7L"/>
</dbReference>
<evidence type="ECO:0000256" key="3">
    <source>
        <dbReference type="ARBA" id="ARBA00022490"/>
    </source>
</evidence>